<dbReference type="EMBL" id="JACAZI010000040">
    <property type="protein sequence ID" value="KAF7326768.1"/>
    <property type="molecule type" value="Genomic_DNA"/>
</dbReference>
<reference evidence="1" key="1">
    <citation type="submission" date="2020-05" db="EMBL/GenBank/DDBJ databases">
        <title>Mycena genomes resolve the evolution of fungal bioluminescence.</title>
        <authorList>
            <person name="Tsai I.J."/>
        </authorList>
    </citation>
    <scope>NUCLEOTIDE SEQUENCE</scope>
    <source>
        <strain evidence="1">CCC161011</strain>
    </source>
</reference>
<accession>A0A8H6TZ46</accession>
<sequence length="153" mass="17382">MSRDIDIAQADQLSAPTSDADYHWVEGMSKNGKPFRIGHLKTNCKHSAETSELASGAALIDGKTNYRLDPVWAVGSENDNVTGLSPITKYKLWKRDGWIYTYRLEVYCERAVSLVFYDGEPDYYSKTALWEGWWTLDYNSTSPNILEVDISND</sequence>
<protein>
    <submittedName>
        <fullName evidence="1">Uncharacterized protein</fullName>
    </submittedName>
</protein>
<evidence type="ECO:0000313" key="1">
    <source>
        <dbReference type="EMBL" id="KAF7326768.1"/>
    </source>
</evidence>
<evidence type="ECO:0000313" key="2">
    <source>
        <dbReference type="Proteomes" id="UP000620124"/>
    </source>
</evidence>
<dbReference type="Proteomes" id="UP000620124">
    <property type="component" value="Unassembled WGS sequence"/>
</dbReference>
<comment type="caution">
    <text evidence="1">The sequence shown here is derived from an EMBL/GenBank/DDBJ whole genome shotgun (WGS) entry which is preliminary data.</text>
</comment>
<gene>
    <name evidence="1" type="ORF">MVEN_02595800</name>
</gene>
<organism evidence="1 2">
    <name type="scientific">Mycena venus</name>
    <dbReference type="NCBI Taxonomy" id="2733690"/>
    <lineage>
        <taxon>Eukaryota</taxon>
        <taxon>Fungi</taxon>
        <taxon>Dikarya</taxon>
        <taxon>Basidiomycota</taxon>
        <taxon>Agaricomycotina</taxon>
        <taxon>Agaricomycetes</taxon>
        <taxon>Agaricomycetidae</taxon>
        <taxon>Agaricales</taxon>
        <taxon>Marasmiineae</taxon>
        <taxon>Mycenaceae</taxon>
        <taxon>Mycena</taxon>
    </lineage>
</organism>
<dbReference type="OrthoDB" id="2959037at2759"/>
<dbReference type="AlphaFoldDB" id="A0A8H6TZ46"/>
<name>A0A8H6TZ46_9AGAR</name>
<proteinExistence type="predicted"/>
<keyword evidence="2" id="KW-1185">Reference proteome</keyword>